<evidence type="ECO:0000259" key="4">
    <source>
        <dbReference type="PROSITE" id="PS50042"/>
    </source>
</evidence>
<dbReference type="Proteomes" id="UP000182379">
    <property type="component" value="Unassembled WGS sequence"/>
</dbReference>
<dbReference type="InterPro" id="IPR050397">
    <property type="entry name" value="Env_Response_Regulators"/>
</dbReference>
<dbReference type="AlphaFoldDB" id="A0A1H2YG46"/>
<dbReference type="GO" id="GO:0003677">
    <property type="term" value="F:DNA binding"/>
    <property type="evidence" value="ECO:0007669"/>
    <property type="project" value="UniProtKB-KW"/>
</dbReference>
<dbReference type="Pfam" id="PF13545">
    <property type="entry name" value="HTH_Crp_2"/>
    <property type="match status" value="1"/>
</dbReference>
<dbReference type="EMBL" id="FNOP01000011">
    <property type="protein sequence ID" value="SDX04162.1"/>
    <property type="molecule type" value="Genomic_DNA"/>
</dbReference>
<evidence type="ECO:0000313" key="7">
    <source>
        <dbReference type="Proteomes" id="UP000182379"/>
    </source>
</evidence>
<organism evidence="6 7">
    <name type="scientific">Acidaminococcus fermentans</name>
    <dbReference type="NCBI Taxonomy" id="905"/>
    <lineage>
        <taxon>Bacteria</taxon>
        <taxon>Bacillati</taxon>
        <taxon>Bacillota</taxon>
        <taxon>Negativicutes</taxon>
        <taxon>Acidaminococcales</taxon>
        <taxon>Acidaminococcaceae</taxon>
        <taxon>Acidaminococcus</taxon>
    </lineage>
</organism>
<evidence type="ECO:0000256" key="2">
    <source>
        <dbReference type="ARBA" id="ARBA00023125"/>
    </source>
</evidence>
<dbReference type="OMA" id="ANERNML"/>
<protein>
    <submittedName>
        <fullName evidence="6">CRP/FNR family transcriptional regulator, anaerobic regulatory protein</fullName>
    </submittedName>
</protein>
<dbReference type="SMART" id="SM00419">
    <property type="entry name" value="HTH_CRP"/>
    <property type="match status" value="1"/>
</dbReference>
<gene>
    <name evidence="6" type="ORF">SAMN05216495_11132</name>
</gene>
<evidence type="ECO:0000256" key="3">
    <source>
        <dbReference type="ARBA" id="ARBA00023163"/>
    </source>
</evidence>
<dbReference type="SUPFAM" id="SSF51206">
    <property type="entry name" value="cAMP-binding domain-like"/>
    <property type="match status" value="1"/>
</dbReference>
<dbReference type="CDD" id="cd00038">
    <property type="entry name" value="CAP_ED"/>
    <property type="match status" value="1"/>
</dbReference>
<dbReference type="PROSITE" id="PS51063">
    <property type="entry name" value="HTH_CRP_2"/>
    <property type="match status" value="1"/>
</dbReference>
<dbReference type="SMART" id="SM00100">
    <property type="entry name" value="cNMP"/>
    <property type="match status" value="1"/>
</dbReference>
<keyword evidence="1" id="KW-0805">Transcription regulation</keyword>
<dbReference type="InterPro" id="IPR000595">
    <property type="entry name" value="cNMP-bd_dom"/>
</dbReference>
<dbReference type="GO" id="GO:0005829">
    <property type="term" value="C:cytosol"/>
    <property type="evidence" value="ECO:0007669"/>
    <property type="project" value="TreeGrafter"/>
</dbReference>
<dbReference type="InterPro" id="IPR036390">
    <property type="entry name" value="WH_DNA-bd_sf"/>
</dbReference>
<feature type="domain" description="Cyclic nucleotide-binding" evidence="4">
    <location>
        <begin position="22"/>
        <end position="125"/>
    </location>
</feature>
<dbReference type="SUPFAM" id="SSF46785">
    <property type="entry name" value="Winged helix' DNA-binding domain"/>
    <property type="match status" value="1"/>
</dbReference>
<dbReference type="InterPro" id="IPR014710">
    <property type="entry name" value="RmlC-like_jellyroll"/>
</dbReference>
<sequence>MTGKVPEECRSCRGECLKNVEFLVGLPPEKVTTLLRRAVRLTLPKGGCLFREGEACDAIYIIHRGRVKLSTYDQDGLERIAGIFVEHDTMWEGVLVPDSRYSASAIAMTEVEYCKLARKDFEEAIQEPEVAMRIIALLSKKLHDANRRNLLKSIADPKERVAGLLLYRYRRQTSDIITLRLDEMAGLIALRPETISRKLKELEREGYVKKTGQSSIRILDPDRLMELVNY</sequence>
<evidence type="ECO:0000259" key="5">
    <source>
        <dbReference type="PROSITE" id="PS51063"/>
    </source>
</evidence>
<proteinExistence type="predicted"/>
<dbReference type="InterPro" id="IPR036388">
    <property type="entry name" value="WH-like_DNA-bd_sf"/>
</dbReference>
<accession>A0A1H2YG46</accession>
<evidence type="ECO:0000313" key="6">
    <source>
        <dbReference type="EMBL" id="SDX04162.1"/>
    </source>
</evidence>
<dbReference type="InterPro" id="IPR018490">
    <property type="entry name" value="cNMP-bd_dom_sf"/>
</dbReference>
<dbReference type="RefSeq" id="WP_012938164.1">
    <property type="nucleotide sequence ID" value="NZ_CALAKB010000018.1"/>
</dbReference>
<keyword evidence="3" id="KW-0804">Transcription</keyword>
<comment type="caution">
    <text evidence="6">The sequence shown here is derived from an EMBL/GenBank/DDBJ whole genome shotgun (WGS) entry which is preliminary data.</text>
</comment>
<feature type="domain" description="HTH crp-type" evidence="5">
    <location>
        <begin position="155"/>
        <end position="222"/>
    </location>
</feature>
<dbReference type="PANTHER" id="PTHR24567">
    <property type="entry name" value="CRP FAMILY TRANSCRIPTIONAL REGULATORY PROTEIN"/>
    <property type="match status" value="1"/>
</dbReference>
<dbReference type="Gene3D" id="2.60.120.10">
    <property type="entry name" value="Jelly Rolls"/>
    <property type="match status" value="1"/>
</dbReference>
<dbReference type="Gene3D" id="1.10.10.10">
    <property type="entry name" value="Winged helix-like DNA-binding domain superfamily/Winged helix DNA-binding domain"/>
    <property type="match status" value="1"/>
</dbReference>
<reference evidence="6 7" key="1">
    <citation type="submission" date="2016-10" db="EMBL/GenBank/DDBJ databases">
        <authorList>
            <person name="Varghese N."/>
            <person name="Submissions S."/>
        </authorList>
    </citation>
    <scope>NUCLEOTIDE SEQUENCE [LARGE SCALE GENOMIC DNA]</scope>
    <source>
        <strain evidence="6 7">WCC6</strain>
    </source>
</reference>
<dbReference type="PANTHER" id="PTHR24567:SF26">
    <property type="entry name" value="REGULATORY PROTEIN YEIL"/>
    <property type="match status" value="1"/>
</dbReference>
<dbReference type="Pfam" id="PF00027">
    <property type="entry name" value="cNMP_binding"/>
    <property type="match status" value="1"/>
</dbReference>
<dbReference type="PROSITE" id="PS50042">
    <property type="entry name" value="CNMP_BINDING_3"/>
    <property type="match status" value="1"/>
</dbReference>
<dbReference type="InterPro" id="IPR012318">
    <property type="entry name" value="HTH_CRP"/>
</dbReference>
<evidence type="ECO:0000256" key="1">
    <source>
        <dbReference type="ARBA" id="ARBA00023015"/>
    </source>
</evidence>
<dbReference type="GO" id="GO:0003700">
    <property type="term" value="F:DNA-binding transcription factor activity"/>
    <property type="evidence" value="ECO:0007669"/>
    <property type="project" value="TreeGrafter"/>
</dbReference>
<name>A0A1H2YG46_ACIFE</name>
<keyword evidence="2" id="KW-0238">DNA-binding</keyword>
<dbReference type="GeneID" id="78334542"/>